<reference evidence="2 3" key="1">
    <citation type="submission" date="2021-03" db="EMBL/GenBank/DDBJ databases">
        <authorList>
            <person name="Gilmore M.S."/>
            <person name="Schwartzman J."/>
            <person name="Van Tyne D."/>
            <person name="Martin M."/>
            <person name="Earl A.M."/>
            <person name="Manson A.L."/>
            <person name="Straub T."/>
            <person name="Salamzade R."/>
            <person name="Saavedra J."/>
            <person name="Lebreton F."/>
            <person name="Prichula J."/>
            <person name="Schaufler K."/>
            <person name="Gaca A."/>
            <person name="Sgardioli B."/>
            <person name="Wagenaar J."/>
            <person name="Strong T."/>
        </authorList>
    </citation>
    <scope>NUCLEOTIDE SEQUENCE [LARGE SCALE GENOMIC DNA]</scope>
    <source>
        <strain evidence="2 3">665A</strain>
    </source>
</reference>
<dbReference type="RefSeq" id="WP_207704843.1">
    <property type="nucleotide sequence ID" value="NZ_JAFREL020000005.1"/>
</dbReference>
<organism evidence="2 3">
    <name type="scientific">Candidatus Enterococcus ferrettii</name>
    <dbReference type="NCBI Taxonomy" id="2815324"/>
    <lineage>
        <taxon>Bacteria</taxon>
        <taxon>Bacillati</taxon>
        <taxon>Bacillota</taxon>
        <taxon>Bacilli</taxon>
        <taxon>Lactobacillales</taxon>
        <taxon>Enterococcaceae</taxon>
        <taxon>Enterococcus</taxon>
    </lineage>
</organism>
<protein>
    <recommendedName>
        <fullName evidence="4">DUF2922 family protein</fullName>
    </recommendedName>
</protein>
<feature type="compositionally biased region" description="Basic and acidic residues" evidence="1">
    <location>
        <begin position="181"/>
        <end position="193"/>
    </location>
</feature>
<comment type="caution">
    <text evidence="2">The sequence shown here is derived from an EMBL/GenBank/DDBJ whole genome shotgun (WGS) entry which is preliminary data.</text>
</comment>
<evidence type="ECO:0000313" key="3">
    <source>
        <dbReference type="Proteomes" id="UP000664357"/>
    </source>
</evidence>
<gene>
    <name evidence="2" type="ORF">JZO67_004683</name>
</gene>
<dbReference type="Proteomes" id="UP000664357">
    <property type="component" value="Unassembled WGS sequence"/>
</dbReference>
<sequence length="193" mass="22172">MIKLVSTFLNSEGKTHNFTFKDPDTTKSPEEIKESLNLLSSLNLFEKDGVGLFQEVVKAKYVETIERPIFEGDELFGEPAPIEDIPEEPTLPKEVDTDRLEELKAKSSWRELPQVPKVSLSSLAKEEVSIDELNETPETNFKALTIEETDQKIPDLTNEPSNKPYDIVKEMLRRKLRRRKKEEERQHSPDSSS</sequence>
<accession>A0ABV0EVL4</accession>
<reference evidence="2 3" key="2">
    <citation type="submission" date="2024-02" db="EMBL/GenBank/DDBJ databases">
        <title>The Genome Sequence of Enterococcus sp. DIV0159.</title>
        <authorList>
            <person name="Earl A."/>
            <person name="Manson A."/>
            <person name="Gilmore M."/>
            <person name="Sanders J."/>
            <person name="Shea T."/>
            <person name="Howe W."/>
            <person name="Livny J."/>
            <person name="Cuomo C."/>
            <person name="Neafsey D."/>
            <person name="Birren B."/>
        </authorList>
    </citation>
    <scope>NUCLEOTIDE SEQUENCE [LARGE SCALE GENOMIC DNA]</scope>
    <source>
        <strain evidence="2 3">665A</strain>
    </source>
</reference>
<dbReference type="Pfam" id="PF11148">
    <property type="entry name" value="DUF2922"/>
    <property type="match status" value="1"/>
</dbReference>
<dbReference type="EMBL" id="JAFREL020000005">
    <property type="protein sequence ID" value="MEO1772701.1"/>
    <property type="molecule type" value="Genomic_DNA"/>
</dbReference>
<evidence type="ECO:0000313" key="2">
    <source>
        <dbReference type="EMBL" id="MEO1772701.1"/>
    </source>
</evidence>
<dbReference type="InterPro" id="IPR021321">
    <property type="entry name" value="DUF2922"/>
</dbReference>
<feature type="region of interest" description="Disordered" evidence="1">
    <location>
        <begin position="174"/>
        <end position="193"/>
    </location>
</feature>
<keyword evidence="3" id="KW-1185">Reference proteome</keyword>
<evidence type="ECO:0008006" key="4">
    <source>
        <dbReference type="Google" id="ProtNLM"/>
    </source>
</evidence>
<proteinExistence type="predicted"/>
<evidence type="ECO:0000256" key="1">
    <source>
        <dbReference type="SAM" id="MobiDB-lite"/>
    </source>
</evidence>
<name>A0ABV0EVL4_9ENTE</name>